<keyword evidence="2" id="KW-0418">Kinase</keyword>
<dbReference type="GO" id="GO:0005524">
    <property type="term" value="F:ATP binding"/>
    <property type="evidence" value="ECO:0007669"/>
    <property type="project" value="InterPro"/>
</dbReference>
<dbReference type="Proteomes" id="UP000007887">
    <property type="component" value="Chromosome"/>
</dbReference>
<keyword evidence="2" id="KW-0808">Transferase</keyword>
<gene>
    <name evidence="2" type="ordered locus">SELR_13720</name>
</gene>
<sequence length="433" mass="48255">MQLKRNQELFLRDGRTITVVDKLGVGGQGIVYKVRLSSGEMRALKWYYGDKLSRPEEFYRHLAQNIDAGSPSAAFIWPEELTEWVDGTFGYIMSLFPQGYVGFSKFVTARVNFSNIDAMINAALNIVTAFMDLHNKGYNYQDLNDGNFSINPANGDVLICDNDNVGGHGFESGILGKARYMAPEVVRKEKKPDKLTDRFSLAVVLFILFMGDHPLEGKRTNVPALTSKYEKRFFGENPVFIFDPKDDSNRPVPGLHRNAIAKWPYFPSYIQEAFITSFSQESLMEGTGRLLEGMWRHVLIRLKSSLVKCPHCHEHVFAEVGTFICPSCGGVVKPAGYVRFPKRANMDIVVPIMGGTRLFAYHLDENGPNDENVAAHIMEKPGKFGIKNESASIWTVSAPDGSQAIKEPGDVAVIGEGFKLDFGHGIIGEIVKN</sequence>
<dbReference type="Gene3D" id="3.30.200.20">
    <property type="entry name" value="Phosphorylase Kinase, domain 1"/>
    <property type="match status" value="1"/>
</dbReference>
<dbReference type="InterPro" id="IPR000719">
    <property type="entry name" value="Prot_kinase_dom"/>
</dbReference>
<dbReference type="RefSeq" id="WP_014424517.1">
    <property type="nucleotide sequence ID" value="NC_017068.1"/>
</dbReference>
<proteinExistence type="predicted"/>
<name>I0GQP3_SELRL</name>
<dbReference type="eggNOG" id="COG4248">
    <property type="taxonomic scope" value="Bacteria"/>
</dbReference>
<evidence type="ECO:0000259" key="1">
    <source>
        <dbReference type="PROSITE" id="PS50011"/>
    </source>
</evidence>
<dbReference type="KEGG" id="sri:SELR_13720"/>
<organism evidence="2 3">
    <name type="scientific">Selenomonas ruminantium subsp. lactilytica (strain NBRC 103574 / TAM6421)</name>
    <dbReference type="NCBI Taxonomy" id="927704"/>
    <lineage>
        <taxon>Bacteria</taxon>
        <taxon>Bacillati</taxon>
        <taxon>Bacillota</taxon>
        <taxon>Negativicutes</taxon>
        <taxon>Selenomonadales</taxon>
        <taxon>Selenomonadaceae</taxon>
        <taxon>Selenomonas</taxon>
    </lineage>
</organism>
<dbReference type="InterPro" id="IPR011009">
    <property type="entry name" value="Kinase-like_dom_sf"/>
</dbReference>
<dbReference type="EMBL" id="AP012292">
    <property type="protein sequence ID" value="BAL83080.1"/>
    <property type="molecule type" value="Genomic_DNA"/>
</dbReference>
<dbReference type="AlphaFoldDB" id="I0GQP3"/>
<dbReference type="SMART" id="SM00220">
    <property type="entry name" value="S_TKc"/>
    <property type="match status" value="1"/>
</dbReference>
<dbReference type="Pfam" id="PF00069">
    <property type="entry name" value="Pkinase"/>
    <property type="match status" value="1"/>
</dbReference>
<dbReference type="PATRIC" id="fig|927704.6.peg.1414"/>
<dbReference type="SUPFAM" id="SSF56112">
    <property type="entry name" value="Protein kinase-like (PK-like)"/>
    <property type="match status" value="1"/>
</dbReference>
<accession>I0GQP3</accession>
<dbReference type="HOGENOM" id="CLU_586510_0_0_9"/>
<dbReference type="GO" id="GO:0004672">
    <property type="term" value="F:protein kinase activity"/>
    <property type="evidence" value="ECO:0007669"/>
    <property type="project" value="InterPro"/>
</dbReference>
<protein>
    <submittedName>
        <fullName evidence="2">Putative kinase protein</fullName>
    </submittedName>
</protein>
<dbReference type="OrthoDB" id="9805504at2"/>
<evidence type="ECO:0000313" key="2">
    <source>
        <dbReference type="EMBL" id="BAL83080.1"/>
    </source>
</evidence>
<dbReference type="PROSITE" id="PS50011">
    <property type="entry name" value="PROTEIN_KINASE_DOM"/>
    <property type="match status" value="1"/>
</dbReference>
<dbReference type="Gene3D" id="1.10.510.10">
    <property type="entry name" value="Transferase(Phosphotransferase) domain 1"/>
    <property type="match status" value="1"/>
</dbReference>
<evidence type="ECO:0000313" key="3">
    <source>
        <dbReference type="Proteomes" id="UP000007887"/>
    </source>
</evidence>
<reference evidence="2 3" key="1">
    <citation type="submission" date="2011-10" db="EMBL/GenBank/DDBJ databases">
        <title>Whole genome sequence of Selenomonas ruminantium subsp. lactilytica TAM6421.</title>
        <authorList>
            <person name="Oguchi A."/>
            <person name="Ankai A."/>
            <person name="Kaneko J."/>
            <person name="Yamada-Narita S."/>
            <person name="Fukui S."/>
            <person name="Takahashi M."/>
            <person name="Onodera T."/>
            <person name="Kojima S."/>
            <person name="Fushimi T."/>
            <person name="Abe N."/>
            <person name="Kamio Y."/>
            <person name="Yamazaki S."/>
            <person name="Fujita N."/>
        </authorList>
    </citation>
    <scope>NUCLEOTIDE SEQUENCE [LARGE SCALE GENOMIC DNA]</scope>
    <source>
        <strain evidence="3">NBRC 103574 / TAM6421</strain>
    </source>
</reference>
<feature type="domain" description="Protein kinase" evidence="1">
    <location>
        <begin position="17"/>
        <end position="300"/>
    </location>
</feature>